<dbReference type="Proteomes" id="UP000324222">
    <property type="component" value="Unassembled WGS sequence"/>
</dbReference>
<name>A0A5B7J4I8_PORTR</name>
<dbReference type="AlphaFoldDB" id="A0A5B7J4I8"/>
<comment type="caution">
    <text evidence="1">The sequence shown here is derived from an EMBL/GenBank/DDBJ whole genome shotgun (WGS) entry which is preliminary data.</text>
</comment>
<organism evidence="1 2">
    <name type="scientific">Portunus trituberculatus</name>
    <name type="common">Swimming crab</name>
    <name type="synonym">Neptunus trituberculatus</name>
    <dbReference type="NCBI Taxonomy" id="210409"/>
    <lineage>
        <taxon>Eukaryota</taxon>
        <taxon>Metazoa</taxon>
        <taxon>Ecdysozoa</taxon>
        <taxon>Arthropoda</taxon>
        <taxon>Crustacea</taxon>
        <taxon>Multicrustacea</taxon>
        <taxon>Malacostraca</taxon>
        <taxon>Eumalacostraca</taxon>
        <taxon>Eucarida</taxon>
        <taxon>Decapoda</taxon>
        <taxon>Pleocyemata</taxon>
        <taxon>Brachyura</taxon>
        <taxon>Eubrachyura</taxon>
        <taxon>Portunoidea</taxon>
        <taxon>Portunidae</taxon>
        <taxon>Portuninae</taxon>
        <taxon>Portunus</taxon>
    </lineage>
</organism>
<dbReference type="EMBL" id="VSRR010086520">
    <property type="protein sequence ID" value="MPC91082.1"/>
    <property type="molecule type" value="Genomic_DNA"/>
</dbReference>
<evidence type="ECO:0000313" key="1">
    <source>
        <dbReference type="EMBL" id="MPC91082.1"/>
    </source>
</evidence>
<gene>
    <name evidence="1" type="ORF">E2C01_086097</name>
</gene>
<evidence type="ECO:0000313" key="2">
    <source>
        <dbReference type="Proteomes" id="UP000324222"/>
    </source>
</evidence>
<reference evidence="1 2" key="1">
    <citation type="submission" date="2019-05" db="EMBL/GenBank/DDBJ databases">
        <title>Another draft genome of Portunus trituberculatus and its Hox gene families provides insights of decapod evolution.</title>
        <authorList>
            <person name="Jeong J.-H."/>
            <person name="Song I."/>
            <person name="Kim S."/>
            <person name="Choi T."/>
            <person name="Kim D."/>
            <person name="Ryu S."/>
            <person name="Kim W."/>
        </authorList>
    </citation>
    <scope>NUCLEOTIDE SEQUENCE [LARGE SCALE GENOMIC DNA]</scope>
    <source>
        <tissue evidence="1">Muscle</tissue>
    </source>
</reference>
<keyword evidence="2" id="KW-1185">Reference proteome</keyword>
<sequence length="50" mass="5445">MYVGRRALDTWTVTTPRKMLTRLSQGLTRGARPSVLASVKVCILAAGKVN</sequence>
<accession>A0A5B7J4I8</accession>
<protein>
    <submittedName>
        <fullName evidence="1">Uncharacterized protein</fullName>
    </submittedName>
</protein>
<proteinExistence type="predicted"/>